<feature type="domain" description="M23ase beta-sheet core" evidence="2">
    <location>
        <begin position="134"/>
        <end position="226"/>
    </location>
</feature>
<dbReference type="InterPro" id="IPR016047">
    <property type="entry name" value="M23ase_b-sheet_dom"/>
</dbReference>
<dbReference type="PANTHER" id="PTHR21666:SF270">
    <property type="entry name" value="MUREIN HYDROLASE ACTIVATOR ENVC"/>
    <property type="match status" value="1"/>
</dbReference>
<proteinExistence type="predicted"/>
<reference evidence="3" key="2">
    <citation type="journal article" date="2021" name="Data Brief">
        <title>Draft genome sequence data of the facultative, thermophilic, xylanolytic bacterium Paenibacillus sp. strain DA-C8.</title>
        <authorList>
            <person name="Chhe C."/>
            <person name="Uke A."/>
            <person name="Baramee S."/>
            <person name="Ungkulpasvich U."/>
            <person name="Tachaapaikoon C."/>
            <person name="Pason P."/>
            <person name="Waeonukul R."/>
            <person name="Ratanakhanokchai K."/>
            <person name="Kosugi A."/>
        </authorList>
    </citation>
    <scope>NUCLEOTIDE SEQUENCE</scope>
    <source>
        <strain evidence="3">DA-C8</strain>
    </source>
</reference>
<evidence type="ECO:0000313" key="3">
    <source>
        <dbReference type="EMBL" id="GFR39108.1"/>
    </source>
</evidence>
<reference evidence="3" key="1">
    <citation type="submission" date="2020-08" db="EMBL/GenBank/DDBJ databases">
        <authorList>
            <person name="Uke A."/>
            <person name="Chhe C."/>
            <person name="Baramee S."/>
            <person name="Kosugi A."/>
        </authorList>
    </citation>
    <scope>NUCLEOTIDE SEQUENCE</scope>
    <source>
        <strain evidence="3">DA-C8</strain>
    </source>
</reference>
<dbReference type="EMBL" id="BMAQ01000033">
    <property type="protein sequence ID" value="GFR39108.1"/>
    <property type="molecule type" value="Genomic_DNA"/>
</dbReference>
<feature type="transmembrane region" description="Helical" evidence="1">
    <location>
        <begin position="28"/>
        <end position="51"/>
    </location>
</feature>
<keyword evidence="4" id="KW-1185">Reference proteome</keyword>
<dbReference type="InterPro" id="IPR011055">
    <property type="entry name" value="Dup_hybrid_motif"/>
</dbReference>
<dbReference type="Pfam" id="PF01551">
    <property type="entry name" value="Peptidase_M23"/>
    <property type="match status" value="1"/>
</dbReference>
<keyword evidence="1" id="KW-0472">Membrane</keyword>
<gene>
    <name evidence="3" type="ORF">PRECH8_24040</name>
</gene>
<evidence type="ECO:0000256" key="1">
    <source>
        <dbReference type="SAM" id="Phobius"/>
    </source>
</evidence>
<accession>A0A916QHK4</accession>
<dbReference type="Gene3D" id="2.70.70.10">
    <property type="entry name" value="Glucose Permease (Domain IIA)"/>
    <property type="match status" value="1"/>
</dbReference>
<dbReference type="InterPro" id="IPR050570">
    <property type="entry name" value="Cell_wall_metabolism_enzyme"/>
</dbReference>
<dbReference type="GO" id="GO:0004222">
    <property type="term" value="F:metalloendopeptidase activity"/>
    <property type="evidence" value="ECO:0007669"/>
    <property type="project" value="TreeGrafter"/>
</dbReference>
<protein>
    <recommendedName>
        <fullName evidence="2">M23ase beta-sheet core domain-containing protein</fullName>
    </recommendedName>
</protein>
<organism evidence="3 4">
    <name type="scientific">Insulibacter thermoxylanivorax</name>
    <dbReference type="NCBI Taxonomy" id="2749268"/>
    <lineage>
        <taxon>Bacteria</taxon>
        <taxon>Bacillati</taxon>
        <taxon>Bacillota</taxon>
        <taxon>Bacilli</taxon>
        <taxon>Bacillales</taxon>
        <taxon>Paenibacillaceae</taxon>
        <taxon>Insulibacter</taxon>
    </lineage>
</organism>
<keyword evidence="1" id="KW-0812">Transmembrane</keyword>
<dbReference type="CDD" id="cd12797">
    <property type="entry name" value="M23_peptidase"/>
    <property type="match status" value="1"/>
</dbReference>
<evidence type="ECO:0000313" key="4">
    <source>
        <dbReference type="Proteomes" id="UP000654993"/>
    </source>
</evidence>
<evidence type="ECO:0000259" key="2">
    <source>
        <dbReference type="Pfam" id="PF01551"/>
    </source>
</evidence>
<name>A0A916QHK4_9BACL</name>
<dbReference type="Proteomes" id="UP000654993">
    <property type="component" value="Unassembled WGS sequence"/>
</dbReference>
<dbReference type="SUPFAM" id="SSF51261">
    <property type="entry name" value="Duplicated hybrid motif"/>
    <property type="match status" value="1"/>
</dbReference>
<sequence length="233" mass="25455">MAAWSGQPLAELAEKDSPGRKRRRQIPAWGGLSFTSSFLSVMLFILVWGLYQLQEGWALRLQASVQKVLQEPFDVQEAANWYRSMFGGSYPSWIPAMRGDEHGGETRPVIKELAEVLRAPGKGKIVTPFDVNGQGVLIQMPADTPVIAAAKGRVVFQGLTSSGLTVVIQHPDHVRTVYGWLVGAEVAENDWVEQGDLIARGVQEKGAAGSGVLYFSVRVDDAYVNPADVVDFD</sequence>
<dbReference type="PANTHER" id="PTHR21666">
    <property type="entry name" value="PEPTIDASE-RELATED"/>
    <property type="match status" value="1"/>
</dbReference>
<keyword evidence="1" id="KW-1133">Transmembrane helix</keyword>
<comment type="caution">
    <text evidence="3">The sequence shown here is derived from an EMBL/GenBank/DDBJ whole genome shotgun (WGS) entry which is preliminary data.</text>
</comment>
<dbReference type="AlphaFoldDB" id="A0A916QHK4"/>